<dbReference type="Pfam" id="PF04417">
    <property type="entry name" value="DUF501"/>
    <property type="match status" value="2"/>
</dbReference>
<proteinExistence type="predicted"/>
<keyword evidence="2" id="KW-1185">Reference proteome</keyword>
<name>A0ABV3XYQ7_9ACTN</name>
<accession>A0ABV3XYQ7</accession>
<organism evidence="1 2">
    <name type="scientific">Ferrimicrobium acidiphilum</name>
    <dbReference type="NCBI Taxonomy" id="121039"/>
    <lineage>
        <taxon>Bacteria</taxon>
        <taxon>Bacillati</taxon>
        <taxon>Actinomycetota</taxon>
        <taxon>Acidimicrobiia</taxon>
        <taxon>Acidimicrobiales</taxon>
        <taxon>Acidimicrobiaceae</taxon>
        <taxon>Ferrimicrobium</taxon>
    </lineage>
</organism>
<dbReference type="InterPro" id="IPR007511">
    <property type="entry name" value="DUF501"/>
</dbReference>
<comment type="caution">
    <text evidence="1">The sequence shown here is derived from an EMBL/GenBank/DDBJ whole genome shotgun (WGS) entry which is preliminary data.</text>
</comment>
<evidence type="ECO:0000313" key="1">
    <source>
        <dbReference type="EMBL" id="MEX6428275.1"/>
    </source>
</evidence>
<dbReference type="EMBL" id="JBFSHR010000001">
    <property type="protein sequence ID" value="MEX6428275.1"/>
    <property type="molecule type" value="Genomic_DNA"/>
</dbReference>
<dbReference type="RefSeq" id="WP_298385470.1">
    <property type="nucleotide sequence ID" value="NZ_JBFSHR010000001.1"/>
</dbReference>
<gene>
    <name evidence="1" type="ORF">AB6A68_00230</name>
</gene>
<dbReference type="PANTHER" id="PTHR37163:SF1">
    <property type="entry name" value="DUF501 DOMAIN-CONTAINING PROTEIN"/>
    <property type="match status" value="1"/>
</dbReference>
<evidence type="ECO:0000313" key="2">
    <source>
        <dbReference type="Proteomes" id="UP001560267"/>
    </source>
</evidence>
<sequence>MDVNEADPDWFASRDDRDWVQHQLGRPPRIPFRIATRSVDGRPIVIELAPFDQVGTPQSNWFWLVDRNLVAAIARLESQGGVRRAASLVAPAALELANCSYRSGRHGLAHMQGRGVGGARAGVKCLHAHVAFHLAGGFTPVGVWAIWRLYQTDYRLLLDLVGQGTRA</sequence>
<dbReference type="PANTHER" id="PTHR37163">
    <property type="entry name" value="CONSERVED PROTEIN"/>
    <property type="match status" value="1"/>
</dbReference>
<dbReference type="Proteomes" id="UP001560267">
    <property type="component" value="Unassembled WGS sequence"/>
</dbReference>
<protein>
    <submittedName>
        <fullName evidence="1">DUF501 domain-containing protein</fullName>
    </submittedName>
</protein>
<reference evidence="1 2" key="1">
    <citation type="submission" date="2024-07" db="EMBL/GenBank/DDBJ databases">
        <title>Draft Genome Sequence of Ferrimicrobium acidiphilum Strain YE2023, Isolated from a Pulp of Bioleach Reactor.</title>
        <authorList>
            <person name="Elkina Y.A."/>
            <person name="Bulaeva A.G."/>
            <person name="Beletsky A.V."/>
            <person name="Mardanov A.V."/>
        </authorList>
    </citation>
    <scope>NUCLEOTIDE SEQUENCE [LARGE SCALE GENOMIC DNA]</scope>
    <source>
        <strain evidence="1 2">YE2023</strain>
    </source>
</reference>